<dbReference type="CDD" id="cd16448">
    <property type="entry name" value="RING-H2"/>
    <property type="match status" value="1"/>
</dbReference>
<accession>A0A2P6U2K4</accession>
<feature type="compositionally biased region" description="Low complexity" evidence="2">
    <location>
        <begin position="1109"/>
        <end position="1160"/>
    </location>
</feature>
<feature type="transmembrane region" description="Helical" evidence="3">
    <location>
        <begin position="49"/>
        <end position="71"/>
    </location>
</feature>
<keyword evidence="6" id="KW-1185">Reference proteome</keyword>
<dbReference type="STRING" id="3076.A0A2P6U2K4"/>
<evidence type="ECO:0000256" key="3">
    <source>
        <dbReference type="SAM" id="Phobius"/>
    </source>
</evidence>
<name>A0A2P6U2K4_CHLSO</name>
<keyword evidence="1" id="KW-0863">Zinc-finger</keyword>
<dbReference type="GO" id="GO:0061024">
    <property type="term" value="P:membrane organization"/>
    <property type="evidence" value="ECO:0007669"/>
    <property type="project" value="TreeGrafter"/>
</dbReference>
<dbReference type="GO" id="GO:0009898">
    <property type="term" value="C:cytoplasmic side of plasma membrane"/>
    <property type="evidence" value="ECO:0007669"/>
    <property type="project" value="TreeGrafter"/>
</dbReference>
<feature type="transmembrane region" description="Helical" evidence="3">
    <location>
        <begin position="92"/>
        <end position="112"/>
    </location>
</feature>
<dbReference type="GO" id="GO:0030031">
    <property type="term" value="P:cell projection assembly"/>
    <property type="evidence" value="ECO:0007669"/>
    <property type="project" value="TreeGrafter"/>
</dbReference>
<gene>
    <name evidence="5" type="ORF">C2E21_1293</name>
</gene>
<evidence type="ECO:0000256" key="2">
    <source>
        <dbReference type="SAM" id="MobiDB-lite"/>
    </source>
</evidence>
<feature type="region of interest" description="Disordered" evidence="2">
    <location>
        <begin position="945"/>
        <end position="971"/>
    </location>
</feature>
<feature type="region of interest" description="Disordered" evidence="2">
    <location>
        <begin position="715"/>
        <end position="734"/>
    </location>
</feature>
<comment type="caution">
    <text evidence="5">The sequence shown here is derived from an EMBL/GenBank/DDBJ whole genome shotgun (WGS) entry which is preliminary data.</text>
</comment>
<dbReference type="SUPFAM" id="SSF57850">
    <property type="entry name" value="RING/U-box"/>
    <property type="match status" value="1"/>
</dbReference>
<keyword evidence="3" id="KW-0812">Transmembrane</keyword>
<dbReference type="GO" id="GO:0003779">
    <property type="term" value="F:actin binding"/>
    <property type="evidence" value="ECO:0007669"/>
    <property type="project" value="InterPro"/>
</dbReference>
<dbReference type="OrthoDB" id="8062037at2759"/>
<dbReference type="PANTHER" id="PTHR15708">
    <property type="entry name" value="ACTIN BUNDLING/MISSING IN METASTASIS-RELATED"/>
    <property type="match status" value="1"/>
</dbReference>
<dbReference type="InterPro" id="IPR013083">
    <property type="entry name" value="Znf_RING/FYVE/PHD"/>
</dbReference>
<dbReference type="Gene3D" id="3.30.40.10">
    <property type="entry name" value="Zinc/RING finger domain, C3HC4 (zinc finger)"/>
    <property type="match status" value="1"/>
</dbReference>
<feature type="region of interest" description="Disordered" evidence="2">
    <location>
        <begin position="456"/>
        <end position="510"/>
    </location>
</feature>
<reference evidence="5 6" key="1">
    <citation type="journal article" date="2018" name="Plant J.">
        <title>Genome sequences of Chlorella sorokiniana UTEX 1602 and Micractinium conductrix SAG 241.80: implications to maltose excretion by a green alga.</title>
        <authorList>
            <person name="Arriola M.B."/>
            <person name="Velmurugan N."/>
            <person name="Zhang Y."/>
            <person name="Plunkett M.H."/>
            <person name="Hondzo H."/>
            <person name="Barney B.M."/>
        </authorList>
    </citation>
    <scope>NUCLEOTIDE SEQUENCE [LARGE SCALE GENOMIC DNA]</scope>
    <source>
        <strain evidence="6">UTEX 1602</strain>
    </source>
</reference>
<proteinExistence type="predicted"/>
<feature type="transmembrane region" description="Helical" evidence="3">
    <location>
        <begin position="386"/>
        <end position="410"/>
    </location>
</feature>
<evidence type="ECO:0000313" key="5">
    <source>
        <dbReference type="EMBL" id="PRW60538.1"/>
    </source>
</evidence>
<evidence type="ECO:0000259" key="4">
    <source>
        <dbReference type="PROSITE" id="PS50089"/>
    </source>
</evidence>
<protein>
    <recommendedName>
        <fullName evidence="4">RING-type domain-containing protein</fullName>
    </recommendedName>
</protein>
<feature type="compositionally biased region" description="Low complexity" evidence="2">
    <location>
        <begin position="296"/>
        <end position="357"/>
    </location>
</feature>
<feature type="region of interest" description="Disordered" evidence="2">
    <location>
        <begin position="1106"/>
        <end position="1169"/>
    </location>
</feature>
<evidence type="ECO:0000313" key="6">
    <source>
        <dbReference type="Proteomes" id="UP000239899"/>
    </source>
</evidence>
<dbReference type="AlphaFoldDB" id="A0A2P6U2K4"/>
<feature type="domain" description="RING-type" evidence="4">
    <location>
        <begin position="895"/>
        <end position="926"/>
    </location>
</feature>
<keyword evidence="3" id="KW-0472">Membrane</keyword>
<evidence type="ECO:0000256" key="1">
    <source>
        <dbReference type="PROSITE-ProRule" id="PRU00175"/>
    </source>
</evidence>
<dbReference type="EMBL" id="LHPG02000002">
    <property type="protein sequence ID" value="PRW60538.1"/>
    <property type="molecule type" value="Genomic_DNA"/>
</dbReference>
<keyword evidence="1" id="KW-0862">Zinc</keyword>
<dbReference type="GO" id="GO:0008270">
    <property type="term" value="F:zinc ion binding"/>
    <property type="evidence" value="ECO:0007669"/>
    <property type="project" value="UniProtKB-KW"/>
</dbReference>
<keyword evidence="1" id="KW-0479">Metal-binding</keyword>
<dbReference type="InterPro" id="IPR001841">
    <property type="entry name" value="Znf_RING"/>
</dbReference>
<dbReference type="GO" id="GO:0005543">
    <property type="term" value="F:phospholipid binding"/>
    <property type="evidence" value="ECO:0007669"/>
    <property type="project" value="TreeGrafter"/>
</dbReference>
<feature type="transmembrane region" description="Helical" evidence="3">
    <location>
        <begin position="220"/>
        <end position="241"/>
    </location>
</feature>
<feature type="region of interest" description="Disordered" evidence="2">
    <location>
        <begin position="271"/>
        <end position="358"/>
    </location>
</feature>
<dbReference type="Pfam" id="PF13639">
    <property type="entry name" value="zf-RING_2"/>
    <property type="match status" value="1"/>
</dbReference>
<feature type="compositionally biased region" description="Acidic residues" evidence="2">
    <location>
        <begin position="277"/>
        <end position="291"/>
    </location>
</feature>
<dbReference type="PROSITE" id="PS50089">
    <property type="entry name" value="ZF_RING_2"/>
    <property type="match status" value="1"/>
</dbReference>
<dbReference type="InterPro" id="IPR030127">
    <property type="entry name" value="MTSS1/MTSS2"/>
</dbReference>
<keyword evidence="3" id="KW-1133">Transmembrane helix</keyword>
<organism evidence="5 6">
    <name type="scientific">Chlorella sorokiniana</name>
    <name type="common">Freshwater green alga</name>
    <dbReference type="NCBI Taxonomy" id="3076"/>
    <lineage>
        <taxon>Eukaryota</taxon>
        <taxon>Viridiplantae</taxon>
        <taxon>Chlorophyta</taxon>
        <taxon>core chlorophytes</taxon>
        <taxon>Trebouxiophyceae</taxon>
        <taxon>Chlorellales</taxon>
        <taxon>Chlorellaceae</taxon>
        <taxon>Chlorella clade</taxon>
        <taxon>Chlorella</taxon>
    </lineage>
</organism>
<dbReference type="Proteomes" id="UP000239899">
    <property type="component" value="Unassembled WGS sequence"/>
</dbReference>
<sequence length="1169" mass="123516">MGDAPAAMAAAAAVASGSGGAVPSGILALLTAGATQRLAVLHEGGPHTWGALALVFWFVWLCMQAPWHVLVHALRRNRAAAAAAGRPWRRDPAVLVLRTFAYGAASALLWMAHLDPSEFRSWEDVYFFCGRSYQHCTAGFRWNGGGWLQAFVLWNFVLSSALLLQKFVVALGLGGLLPGEEVVTRESFVSIAWRLVPYWLNQWEQQWGAECSSMLFELPHFALELLVVLPCVQLLVVLPCVQIFCGRLRVMAQPHIRDPLPAAAAAGGEGAVAEAGAEAEAEAEASDDEAEEAKAEVAAAGHGAGPAAAAANGAADEAPAAAEGDAAGEAAAGEAPAAAAGAAAAAPQEQQQQQQQQDWWVPDVMRCRWRRDPQQRRLLPRLRANLRAMALAAFIIAVAASNSLLLPLALESRPATSPRADQILRFKKELSFLVSTGRHADTALWYQRLAAASAQTEHPADSSSSSGGISSGGGGSSINSNGGNASDSGSPEIPAPAPPPVTAPAFGMTRSGRGGDGAAGFLAAVLESSSNSSRLDAKLAVWSTLWQPLLPPHWLRAVLAADASKVAGLNPAYLSALQFVEHAESAELAQQLHAAANNPRACAEAQGMLQGLLPPHSGHAQAGSQLAGMLQDNIDGQERMVQLLLVGAMVAGIDAKAAPLRLKPTTAGTAGTAGLDDVTQADLEWLRTQQALYAAKAQLPAGLLLVASGHGSGSEDAAGHAAGSDSSGGSVSSGSSNATSVAALHLNWQQQQRMAPLYRLLHKHCTELERMRSTDHRHLIPLVELSLAIMRLSCERFFSLLAVFLGFLAFHDPPPAARRAIRVISLFASVFQRLVLYSFPAICWAYGAGALFSSFVSVVFWTGPLVRTVERLRSAAVSVQPRQWHHGEALLLMALPCGHAFHRECLQQWLQQCYGQGRGATCPMCQATIPLRVRYRLPFSHHHHRRHHEGAAAGGDPQEGEQQQRDGEAAAAAEGIPGLAALVAQLQDDFRARFEPMLDVPAGLGGEEEAQWPPPEAVLLPPDWPEEDLLLEEVAEEAAAEAAAAVAAAVAVQAPAGQAANVLAGAPAQAPGNAEAVAADAVAAAALQQAIEAVEAAEQLLLNPAQHAEQAQEPGLQPLPQQVQPHQAQPQPGEQQQQVAEQQRQWPAQQQPRRPGLFGRLLRRRRGPG</sequence>
<feature type="compositionally biased region" description="Low complexity" evidence="2">
    <location>
        <begin position="477"/>
        <end position="492"/>
    </location>
</feature>
<dbReference type="PANTHER" id="PTHR15708:SF4">
    <property type="entry name" value="FI21477P1-RELATED"/>
    <property type="match status" value="1"/>
</dbReference>
<dbReference type="GO" id="GO:0015629">
    <property type="term" value="C:actin cytoskeleton"/>
    <property type="evidence" value="ECO:0007669"/>
    <property type="project" value="TreeGrafter"/>
</dbReference>
<feature type="compositionally biased region" description="Pro residues" evidence="2">
    <location>
        <begin position="493"/>
        <end position="502"/>
    </location>
</feature>